<dbReference type="PROSITE" id="PS50835">
    <property type="entry name" value="IG_LIKE"/>
    <property type="match status" value="1"/>
</dbReference>
<dbReference type="Gene3D" id="2.60.120.380">
    <property type="match status" value="1"/>
</dbReference>
<dbReference type="PANTHER" id="PTHR44170:SF6">
    <property type="entry name" value="CONTACTIN"/>
    <property type="match status" value="1"/>
</dbReference>
<feature type="domain" description="Ig-like" evidence="4">
    <location>
        <begin position="322"/>
        <end position="402"/>
    </location>
</feature>
<comment type="caution">
    <text evidence="5">The sequence shown here is derived from an EMBL/GenBank/DDBJ whole genome shotgun (WGS) entry which is preliminary data.</text>
</comment>
<dbReference type="InterPro" id="IPR003599">
    <property type="entry name" value="Ig_sub"/>
</dbReference>
<keyword evidence="2" id="KW-1015">Disulfide bond</keyword>
<organism evidence="5 6">
    <name type="scientific">Roseateles subflavus</name>
    <dbReference type="NCBI Taxonomy" id="3053353"/>
    <lineage>
        <taxon>Bacteria</taxon>
        <taxon>Pseudomonadati</taxon>
        <taxon>Pseudomonadota</taxon>
        <taxon>Betaproteobacteria</taxon>
        <taxon>Burkholderiales</taxon>
        <taxon>Sphaerotilaceae</taxon>
        <taxon>Roseateles</taxon>
    </lineage>
</organism>
<dbReference type="InterPro" id="IPR007110">
    <property type="entry name" value="Ig-like_dom"/>
</dbReference>
<dbReference type="SMART" id="SM00409">
    <property type="entry name" value="IG"/>
    <property type="match status" value="1"/>
</dbReference>
<gene>
    <name evidence="5" type="ORF">QRD43_16515</name>
</gene>
<sequence>MLARLLGTGLVAGALLLPQPGSAGPASIALGDIDQGTFCYREPLNLKADVSDLKAGFTASNWLATITGVYGRRWPSGKALAQAQANDPYFKGFVDTSSFNKMAESLMVALHEETHMWDLDGSRTQWNAYSSSWIDDTTQFLKFPLYDADGGFPRKEILALIKDDASSDMDKLYLQDSAQGDYHLQGVTAELNAGLMGLPAALAVAEFIDGIGASNSRDIALTNLNYLQLYLRVAKANHAGYYAKLKSDATWRKYVLVQFLRTAYFITQSDAQAAKLGSSKVPALINRVYAPENLAILEDFSGYRFPTRISDSCMGGGVSTAPVISAPPQNVVVTAGQAASFSVSASGGALSYQWRKNGVNVAGNGNAATYRIDSAQTADAGSYHVVVSNSLGTVASSAASLTVNPANLQIGVSPSIATLNMGATQAFSATVTGTPNTAVTWSVVEQDGGSITPAGVYTAPARLGTFHVKATSQADSSRSAQATITVNGPTDSGTTVTGTLASGASTRLPGGSPGYWTVATRYNFRFNLTGPASADFDLYLYKLVGSTWTLVAKSEGPTSTEAISYVGDAGRYYLRLTSYAGSGAYTLKYSIYP</sequence>
<evidence type="ECO:0000256" key="1">
    <source>
        <dbReference type="ARBA" id="ARBA00022737"/>
    </source>
</evidence>
<dbReference type="Gene3D" id="2.60.40.10">
    <property type="entry name" value="Immunoglobulins"/>
    <property type="match status" value="1"/>
</dbReference>
<feature type="chain" id="PRO_5047334893" evidence="3">
    <location>
        <begin position="24"/>
        <end position="593"/>
    </location>
</feature>
<evidence type="ECO:0000256" key="2">
    <source>
        <dbReference type="ARBA" id="ARBA00023157"/>
    </source>
</evidence>
<proteinExistence type="predicted"/>
<feature type="signal peptide" evidence="3">
    <location>
        <begin position="1"/>
        <end position="23"/>
    </location>
</feature>
<keyword evidence="6" id="KW-1185">Reference proteome</keyword>
<name>A0ABT7LM25_9BURK</name>
<dbReference type="PANTHER" id="PTHR44170">
    <property type="entry name" value="PROTEIN SIDEKICK"/>
    <property type="match status" value="1"/>
</dbReference>
<evidence type="ECO:0000256" key="3">
    <source>
        <dbReference type="SAM" id="SignalP"/>
    </source>
</evidence>
<dbReference type="EMBL" id="JASVDS010000004">
    <property type="protein sequence ID" value="MDL5033519.1"/>
    <property type="molecule type" value="Genomic_DNA"/>
</dbReference>
<evidence type="ECO:0000313" key="6">
    <source>
        <dbReference type="Proteomes" id="UP001238603"/>
    </source>
</evidence>
<reference evidence="5 6" key="1">
    <citation type="submission" date="2023-06" db="EMBL/GenBank/DDBJ databases">
        <title>Pelomonas sp. APW6 16S ribosomal RNA gene genome sequencing and assembly.</title>
        <authorList>
            <person name="Woo H."/>
        </authorList>
    </citation>
    <scope>NUCLEOTIDE SEQUENCE [LARGE SCALE GENOMIC DNA]</scope>
    <source>
        <strain evidence="5 6">APW6</strain>
    </source>
</reference>
<dbReference type="InterPro" id="IPR036179">
    <property type="entry name" value="Ig-like_dom_sf"/>
</dbReference>
<evidence type="ECO:0000313" key="5">
    <source>
        <dbReference type="EMBL" id="MDL5033519.1"/>
    </source>
</evidence>
<evidence type="ECO:0000259" key="4">
    <source>
        <dbReference type="PROSITE" id="PS50835"/>
    </source>
</evidence>
<dbReference type="InterPro" id="IPR013783">
    <property type="entry name" value="Ig-like_fold"/>
</dbReference>
<dbReference type="Pfam" id="PF13927">
    <property type="entry name" value="Ig_3"/>
    <property type="match status" value="1"/>
</dbReference>
<keyword evidence="3" id="KW-0732">Signal</keyword>
<keyword evidence="1" id="KW-0677">Repeat</keyword>
<protein>
    <submittedName>
        <fullName evidence="5">Immunoglobulin domain-containing protein</fullName>
    </submittedName>
</protein>
<accession>A0ABT7LM25</accession>
<dbReference type="RefSeq" id="WP_285983591.1">
    <property type="nucleotide sequence ID" value="NZ_JASVDS010000004.1"/>
</dbReference>
<dbReference type="SUPFAM" id="SSF48726">
    <property type="entry name" value="Immunoglobulin"/>
    <property type="match status" value="1"/>
</dbReference>
<dbReference type="SUPFAM" id="SSF89260">
    <property type="entry name" value="Collagen-binding domain"/>
    <property type="match status" value="1"/>
</dbReference>
<dbReference type="Proteomes" id="UP001238603">
    <property type="component" value="Unassembled WGS sequence"/>
</dbReference>